<gene>
    <name evidence="2" type="ORF">IAC44_02955</name>
</gene>
<organism evidence="2 3">
    <name type="scientific">Candidatus Merdimorpha stercoravium</name>
    <dbReference type="NCBI Taxonomy" id="2840863"/>
    <lineage>
        <taxon>Bacteria</taxon>
        <taxon>Pseudomonadati</taxon>
        <taxon>Bacteroidota</taxon>
        <taxon>Flavobacteriia</taxon>
        <taxon>Flavobacteriales</taxon>
        <taxon>Candidatus Merdimorpha</taxon>
    </lineage>
</organism>
<protein>
    <submittedName>
        <fullName evidence="2">DUF177 domain-containing protein</fullName>
    </submittedName>
</protein>
<feature type="compositionally biased region" description="Polar residues" evidence="1">
    <location>
        <begin position="142"/>
        <end position="152"/>
    </location>
</feature>
<name>A0A9D1KU84_9FLAO</name>
<dbReference type="EMBL" id="DVLY01000066">
    <property type="protein sequence ID" value="HIT97775.1"/>
    <property type="molecule type" value="Genomic_DNA"/>
</dbReference>
<evidence type="ECO:0000313" key="2">
    <source>
        <dbReference type="EMBL" id="HIT97775.1"/>
    </source>
</evidence>
<evidence type="ECO:0000256" key="1">
    <source>
        <dbReference type="SAM" id="MobiDB-lite"/>
    </source>
</evidence>
<evidence type="ECO:0000313" key="3">
    <source>
        <dbReference type="Proteomes" id="UP000824161"/>
    </source>
</evidence>
<feature type="compositionally biased region" description="Basic and acidic residues" evidence="1">
    <location>
        <begin position="153"/>
        <end position="165"/>
    </location>
</feature>
<accession>A0A9D1KU84</accession>
<feature type="region of interest" description="Disordered" evidence="1">
    <location>
        <begin position="136"/>
        <end position="165"/>
    </location>
</feature>
<dbReference type="AlphaFoldDB" id="A0A9D1KU84"/>
<dbReference type="Pfam" id="PF02620">
    <property type="entry name" value="YceD"/>
    <property type="match status" value="1"/>
</dbReference>
<sequence>MKEYRISFSGLAPGVHTFEYHVGQELFDHFGYVDSWTDARIDVRVELTKRTNLMELSLAFRGDVLTPCDATGEEFRLPVQGTDHRVVKQGEGTSQDDEIVLLPVGETELNLGQYIYEMIVLNIPQKRYHPDYLSGKLAAPKASSSPEPTEQTVDPRWEKLKDIKS</sequence>
<reference evidence="2" key="1">
    <citation type="submission" date="2020-10" db="EMBL/GenBank/DDBJ databases">
        <authorList>
            <person name="Gilroy R."/>
        </authorList>
    </citation>
    <scope>NUCLEOTIDE SEQUENCE</scope>
    <source>
        <strain evidence="2">1383</strain>
    </source>
</reference>
<proteinExistence type="predicted"/>
<comment type="caution">
    <text evidence="2">The sequence shown here is derived from an EMBL/GenBank/DDBJ whole genome shotgun (WGS) entry which is preliminary data.</text>
</comment>
<dbReference type="Proteomes" id="UP000824161">
    <property type="component" value="Unassembled WGS sequence"/>
</dbReference>
<reference evidence="2" key="2">
    <citation type="journal article" date="2021" name="PeerJ">
        <title>Extensive microbial diversity within the chicken gut microbiome revealed by metagenomics and culture.</title>
        <authorList>
            <person name="Gilroy R."/>
            <person name="Ravi A."/>
            <person name="Getino M."/>
            <person name="Pursley I."/>
            <person name="Horton D.L."/>
            <person name="Alikhan N.F."/>
            <person name="Baker D."/>
            <person name="Gharbi K."/>
            <person name="Hall N."/>
            <person name="Watson M."/>
            <person name="Adriaenssens E.M."/>
            <person name="Foster-Nyarko E."/>
            <person name="Jarju S."/>
            <person name="Secka A."/>
            <person name="Antonio M."/>
            <person name="Oren A."/>
            <person name="Chaudhuri R.R."/>
            <person name="La Ragione R."/>
            <person name="Hildebrand F."/>
            <person name="Pallen M.J."/>
        </authorList>
    </citation>
    <scope>NUCLEOTIDE SEQUENCE</scope>
    <source>
        <strain evidence="2">1383</strain>
    </source>
</reference>
<dbReference type="InterPro" id="IPR003772">
    <property type="entry name" value="YceD"/>
</dbReference>